<evidence type="ECO:0000256" key="7">
    <source>
        <dbReference type="ARBA" id="ARBA00022692"/>
    </source>
</evidence>
<comment type="function">
    <text evidence="1">Part of the ABC transporter complex MalEFGK involved in maltose/maltodextrin import. Probably responsible for the translocation of the substrate across the membrane.</text>
</comment>
<name>A0A6N8SAA5_9HYPH</name>
<dbReference type="InterPro" id="IPR050901">
    <property type="entry name" value="BP-dep_ABC_trans_perm"/>
</dbReference>
<comment type="caution">
    <text evidence="13">The sequence shown here is derived from an EMBL/GenBank/DDBJ whole genome shotgun (WGS) entry which is preliminary data.</text>
</comment>
<evidence type="ECO:0000256" key="1">
    <source>
        <dbReference type="ARBA" id="ARBA00002264"/>
    </source>
</evidence>
<feature type="transmembrane region" description="Helical" evidence="11">
    <location>
        <begin position="189"/>
        <end position="210"/>
    </location>
</feature>
<evidence type="ECO:0000256" key="11">
    <source>
        <dbReference type="RuleBase" id="RU363032"/>
    </source>
</evidence>
<dbReference type="CDD" id="cd06261">
    <property type="entry name" value="TM_PBP2"/>
    <property type="match status" value="1"/>
</dbReference>
<keyword evidence="9 11" id="KW-0472">Membrane</keyword>
<evidence type="ECO:0000259" key="12">
    <source>
        <dbReference type="PROSITE" id="PS50928"/>
    </source>
</evidence>
<comment type="similarity">
    <text evidence="3">Belongs to the binding-protein-dependent transport system permease family. MalFG subfamily.</text>
</comment>
<dbReference type="RefSeq" id="WP_160859026.1">
    <property type="nucleotide sequence ID" value="NZ_WUMK01000003.1"/>
</dbReference>
<proteinExistence type="inferred from homology"/>
<feature type="transmembrane region" description="Helical" evidence="11">
    <location>
        <begin position="14"/>
        <end position="35"/>
    </location>
</feature>
<feature type="transmembrane region" description="Helical" evidence="11">
    <location>
        <begin position="110"/>
        <end position="133"/>
    </location>
</feature>
<feature type="transmembrane region" description="Helical" evidence="11">
    <location>
        <begin position="246"/>
        <end position="267"/>
    </location>
</feature>
<feature type="transmembrane region" description="Helical" evidence="11">
    <location>
        <begin position="145"/>
        <end position="168"/>
    </location>
</feature>
<feature type="transmembrane region" description="Helical" evidence="11">
    <location>
        <begin position="72"/>
        <end position="98"/>
    </location>
</feature>
<dbReference type="Proteomes" id="UP000435802">
    <property type="component" value="Unassembled WGS sequence"/>
</dbReference>
<keyword evidence="6" id="KW-0762">Sugar transport</keyword>
<evidence type="ECO:0000313" key="13">
    <source>
        <dbReference type="EMBL" id="MXN45601.1"/>
    </source>
</evidence>
<keyword evidence="5" id="KW-1003">Cell membrane</keyword>
<dbReference type="PANTHER" id="PTHR32243:SF50">
    <property type="entry name" value="MALTOSE_MALTODEXTRIN TRANSPORT SYSTEM PERMEASE PROTEIN MALG"/>
    <property type="match status" value="1"/>
</dbReference>
<evidence type="ECO:0000313" key="14">
    <source>
        <dbReference type="Proteomes" id="UP000435802"/>
    </source>
</evidence>
<dbReference type="GO" id="GO:0055085">
    <property type="term" value="P:transmembrane transport"/>
    <property type="evidence" value="ECO:0007669"/>
    <property type="project" value="InterPro"/>
</dbReference>
<evidence type="ECO:0000256" key="10">
    <source>
        <dbReference type="ARBA" id="ARBA00041109"/>
    </source>
</evidence>
<gene>
    <name evidence="13" type="ORF">GR138_10380</name>
</gene>
<dbReference type="PANTHER" id="PTHR32243">
    <property type="entry name" value="MALTOSE TRANSPORT SYSTEM PERMEASE-RELATED"/>
    <property type="match status" value="1"/>
</dbReference>
<accession>A0A6N8SAA5</accession>
<feature type="domain" description="ABC transmembrane type-1" evidence="12">
    <location>
        <begin position="73"/>
        <end position="267"/>
    </location>
</feature>
<dbReference type="EMBL" id="WUMK01000003">
    <property type="protein sequence ID" value="MXN45601.1"/>
    <property type="molecule type" value="Genomic_DNA"/>
</dbReference>
<keyword evidence="14" id="KW-1185">Reference proteome</keyword>
<evidence type="ECO:0000256" key="6">
    <source>
        <dbReference type="ARBA" id="ARBA00022597"/>
    </source>
</evidence>
<organism evidence="13 14">
    <name type="scientific">Shinella kummerowiae</name>
    <dbReference type="NCBI Taxonomy" id="417745"/>
    <lineage>
        <taxon>Bacteria</taxon>
        <taxon>Pseudomonadati</taxon>
        <taxon>Pseudomonadota</taxon>
        <taxon>Alphaproteobacteria</taxon>
        <taxon>Hyphomicrobiales</taxon>
        <taxon>Rhizobiaceae</taxon>
        <taxon>Shinella</taxon>
    </lineage>
</organism>
<keyword evidence="4 11" id="KW-0813">Transport</keyword>
<dbReference type="SUPFAM" id="SSF161098">
    <property type="entry name" value="MetI-like"/>
    <property type="match status" value="1"/>
</dbReference>
<evidence type="ECO:0000256" key="3">
    <source>
        <dbReference type="ARBA" id="ARBA00009047"/>
    </source>
</evidence>
<dbReference type="GO" id="GO:0005886">
    <property type="term" value="C:plasma membrane"/>
    <property type="evidence" value="ECO:0007669"/>
    <property type="project" value="UniProtKB-SubCell"/>
</dbReference>
<evidence type="ECO:0000256" key="9">
    <source>
        <dbReference type="ARBA" id="ARBA00023136"/>
    </source>
</evidence>
<evidence type="ECO:0000256" key="2">
    <source>
        <dbReference type="ARBA" id="ARBA00004651"/>
    </source>
</evidence>
<comment type="subcellular location">
    <subcellularLocation>
        <location evidence="2 11">Cell membrane</location>
        <topology evidence="2 11">Multi-pass membrane protein</topology>
    </subcellularLocation>
</comment>
<dbReference type="Pfam" id="PF00528">
    <property type="entry name" value="BPD_transp_1"/>
    <property type="match status" value="1"/>
</dbReference>
<sequence length="281" mass="30765">MNKFLTLRGAKRGFSYLVVGGWSAFSVFFILWIILASLKRNRDLFGKPWSIPIDPAWGNYVKTWVNNRFGDYFLNSLIVTSVSVAALLLVSVPAAYVLSRGRFAGRQALSNFFAFGMGVPIPLLFVPLFVIMTTMRLGDSLTGLSIVYVALSIPFSIYVLEGFFASLPSELESAAIIDGCSDFQVFRHVMLPLAGPGIATVAILNFVGLWNEYQLSLVLLNSPENRTLSLGIYSLITSMQYSGGDWAGLFAGVTIVMVPTILLFIILSERMISGITMGGVK</sequence>
<keyword evidence="8 11" id="KW-1133">Transmembrane helix</keyword>
<dbReference type="AlphaFoldDB" id="A0A6N8SAA5"/>
<evidence type="ECO:0000256" key="4">
    <source>
        <dbReference type="ARBA" id="ARBA00022448"/>
    </source>
</evidence>
<evidence type="ECO:0000256" key="8">
    <source>
        <dbReference type="ARBA" id="ARBA00022989"/>
    </source>
</evidence>
<dbReference type="PROSITE" id="PS50928">
    <property type="entry name" value="ABC_TM1"/>
    <property type="match status" value="1"/>
</dbReference>
<dbReference type="Gene3D" id="1.10.3720.10">
    <property type="entry name" value="MetI-like"/>
    <property type="match status" value="1"/>
</dbReference>
<dbReference type="OrthoDB" id="9815445at2"/>
<protein>
    <recommendedName>
        <fullName evidence="10">Maltose/maltodextrin transport system permease protein MalG</fullName>
    </recommendedName>
</protein>
<dbReference type="InterPro" id="IPR000515">
    <property type="entry name" value="MetI-like"/>
</dbReference>
<keyword evidence="7 11" id="KW-0812">Transmembrane</keyword>
<evidence type="ECO:0000256" key="5">
    <source>
        <dbReference type="ARBA" id="ARBA00022475"/>
    </source>
</evidence>
<dbReference type="InterPro" id="IPR035906">
    <property type="entry name" value="MetI-like_sf"/>
</dbReference>
<reference evidence="13 14" key="1">
    <citation type="submission" date="2019-12" db="EMBL/GenBank/DDBJ databases">
        <title>Shinella kummerowiae sp. nov., a symbiotic bacterium isolated from root nodules of the herbal legume Kummerowia stipulacea.</title>
        <authorList>
            <person name="Gao J."/>
        </authorList>
    </citation>
    <scope>NUCLEOTIDE SEQUENCE [LARGE SCALE GENOMIC DNA]</scope>
    <source>
        <strain evidence="13 14">CCBAU 25048</strain>
    </source>
</reference>